<keyword evidence="5" id="KW-1185">Reference proteome</keyword>
<organism evidence="4 5">
    <name type="scientific">Syntrophaceticus schinkii</name>
    <dbReference type="NCBI Taxonomy" id="499207"/>
    <lineage>
        <taxon>Bacteria</taxon>
        <taxon>Bacillati</taxon>
        <taxon>Bacillota</taxon>
        <taxon>Clostridia</taxon>
        <taxon>Thermoanaerobacterales</taxon>
        <taxon>Thermoanaerobacterales Family III. Incertae Sedis</taxon>
        <taxon>Syntrophaceticus</taxon>
    </lineage>
</organism>
<dbReference type="Gene3D" id="3.30.750.24">
    <property type="entry name" value="STAS domain"/>
    <property type="match status" value="1"/>
</dbReference>
<dbReference type="CDD" id="cd07043">
    <property type="entry name" value="STAS_anti-anti-sigma_factors"/>
    <property type="match status" value="1"/>
</dbReference>
<name>A0A0B7MP37_9FIRM</name>
<dbReference type="PROSITE" id="PS50801">
    <property type="entry name" value="STAS"/>
    <property type="match status" value="1"/>
</dbReference>
<proteinExistence type="inferred from homology"/>
<dbReference type="AlphaFoldDB" id="A0A0B7MP37"/>
<dbReference type="InterPro" id="IPR036513">
    <property type="entry name" value="STAS_dom_sf"/>
</dbReference>
<dbReference type="InterPro" id="IPR002645">
    <property type="entry name" value="STAS_dom"/>
</dbReference>
<comment type="similarity">
    <text evidence="1 2">Belongs to the anti-sigma-factor antagonist family.</text>
</comment>
<dbReference type="SUPFAM" id="SSF52091">
    <property type="entry name" value="SpoIIaa-like"/>
    <property type="match status" value="1"/>
</dbReference>
<evidence type="ECO:0000313" key="4">
    <source>
        <dbReference type="EMBL" id="CEO89482.1"/>
    </source>
</evidence>
<reference evidence="5" key="1">
    <citation type="submission" date="2015-01" db="EMBL/GenBank/DDBJ databases">
        <authorList>
            <person name="Manzoor Shahid"/>
            <person name="Zubair Saima"/>
        </authorList>
    </citation>
    <scope>NUCLEOTIDE SEQUENCE [LARGE SCALE GENOMIC DNA]</scope>
    <source>
        <strain evidence="5">Sp3</strain>
    </source>
</reference>
<evidence type="ECO:0000313" key="5">
    <source>
        <dbReference type="Proteomes" id="UP000046155"/>
    </source>
</evidence>
<dbReference type="Proteomes" id="UP000046155">
    <property type="component" value="Unassembled WGS sequence"/>
</dbReference>
<evidence type="ECO:0000256" key="2">
    <source>
        <dbReference type="RuleBase" id="RU003749"/>
    </source>
</evidence>
<dbReference type="PANTHER" id="PTHR33495:SF2">
    <property type="entry name" value="ANTI-SIGMA FACTOR ANTAGONIST TM_1081-RELATED"/>
    <property type="match status" value="1"/>
</dbReference>
<gene>
    <name evidence="4" type="ORF">SSCH_50019</name>
</gene>
<dbReference type="PANTHER" id="PTHR33495">
    <property type="entry name" value="ANTI-SIGMA FACTOR ANTAGONIST TM_1081-RELATED-RELATED"/>
    <property type="match status" value="1"/>
</dbReference>
<dbReference type="EMBL" id="CDRZ01000247">
    <property type="protein sequence ID" value="CEO89482.1"/>
    <property type="molecule type" value="Genomic_DNA"/>
</dbReference>
<dbReference type="GO" id="GO:0043856">
    <property type="term" value="F:anti-sigma factor antagonist activity"/>
    <property type="evidence" value="ECO:0007669"/>
    <property type="project" value="InterPro"/>
</dbReference>
<feature type="domain" description="STAS" evidence="3">
    <location>
        <begin position="1"/>
        <end position="111"/>
    </location>
</feature>
<protein>
    <recommendedName>
        <fullName evidence="2">Anti-sigma factor antagonist</fullName>
    </recommendedName>
</protein>
<evidence type="ECO:0000256" key="1">
    <source>
        <dbReference type="ARBA" id="ARBA00009013"/>
    </source>
</evidence>
<accession>A0A0B7MP37</accession>
<dbReference type="NCBIfam" id="TIGR00377">
    <property type="entry name" value="ant_ant_sig"/>
    <property type="match status" value="1"/>
</dbReference>
<evidence type="ECO:0000259" key="3">
    <source>
        <dbReference type="PROSITE" id="PS50801"/>
    </source>
</evidence>
<dbReference type="Pfam" id="PF01740">
    <property type="entry name" value="STAS"/>
    <property type="match status" value="1"/>
</dbReference>
<dbReference type="InterPro" id="IPR003658">
    <property type="entry name" value="Anti-sigma_ant"/>
</dbReference>
<sequence length="116" mass="12673">MGLDLIKLGNIMLIKLCGEFDLGAADYCRQEIDEKVRTEGAKDILFDLEKVTFIDSSGLGVILGRYRKAKESGGKVAISNANPRITKILELSGIMRLIPVYPTTSQALRFLGRGVG</sequence>